<name>A0ABW7R548_9ACTN</name>
<evidence type="ECO:0008006" key="4">
    <source>
        <dbReference type="Google" id="ProtNLM"/>
    </source>
</evidence>
<feature type="signal peptide" evidence="1">
    <location>
        <begin position="1"/>
        <end position="25"/>
    </location>
</feature>
<feature type="chain" id="PRO_5045891740" description="Lipoprotein" evidence="1">
    <location>
        <begin position="26"/>
        <end position="87"/>
    </location>
</feature>
<accession>A0ABW7R548</accession>
<dbReference type="RefSeq" id="WP_397718887.1">
    <property type="nucleotide sequence ID" value="NZ_JBIRGN010000015.1"/>
</dbReference>
<evidence type="ECO:0000256" key="1">
    <source>
        <dbReference type="SAM" id="SignalP"/>
    </source>
</evidence>
<organism evidence="2 3">
    <name type="scientific">Streptomyces longisporoflavus</name>
    <dbReference type="NCBI Taxonomy" id="28044"/>
    <lineage>
        <taxon>Bacteria</taxon>
        <taxon>Bacillati</taxon>
        <taxon>Actinomycetota</taxon>
        <taxon>Actinomycetes</taxon>
        <taxon>Kitasatosporales</taxon>
        <taxon>Streptomycetaceae</taxon>
        <taxon>Streptomyces</taxon>
    </lineage>
</organism>
<gene>
    <name evidence="2" type="ORF">ACH4F9_43220</name>
</gene>
<protein>
    <recommendedName>
        <fullName evidence="4">Lipoprotein</fullName>
    </recommendedName>
</protein>
<dbReference type="Proteomes" id="UP001610818">
    <property type="component" value="Unassembled WGS sequence"/>
</dbReference>
<dbReference type="EMBL" id="JBIRGQ010000015">
    <property type="protein sequence ID" value="MFH8551809.1"/>
    <property type="molecule type" value="Genomic_DNA"/>
</dbReference>
<evidence type="ECO:0000313" key="3">
    <source>
        <dbReference type="Proteomes" id="UP001610818"/>
    </source>
</evidence>
<sequence length="87" mass="9237">MRTRTAISIAAALLTALTACGKSEAEVQADCEKAIVEASTVTNRPAACDDLAEDDYKALLIARTLRDGGVVDDNGDVDLRQLVDEDQ</sequence>
<evidence type="ECO:0000313" key="2">
    <source>
        <dbReference type="EMBL" id="MFH8551809.1"/>
    </source>
</evidence>
<comment type="caution">
    <text evidence="2">The sequence shown here is derived from an EMBL/GenBank/DDBJ whole genome shotgun (WGS) entry which is preliminary data.</text>
</comment>
<dbReference type="PROSITE" id="PS51257">
    <property type="entry name" value="PROKAR_LIPOPROTEIN"/>
    <property type="match status" value="1"/>
</dbReference>
<reference evidence="2 3" key="1">
    <citation type="submission" date="2024-10" db="EMBL/GenBank/DDBJ databases">
        <title>The Natural Products Discovery Center: Release of the First 8490 Sequenced Strains for Exploring Actinobacteria Biosynthetic Diversity.</title>
        <authorList>
            <person name="Kalkreuter E."/>
            <person name="Kautsar S.A."/>
            <person name="Yang D."/>
            <person name="Bader C.D."/>
            <person name="Teijaro C.N."/>
            <person name="Fluegel L."/>
            <person name="Davis C.M."/>
            <person name="Simpson J.R."/>
            <person name="Lauterbach L."/>
            <person name="Steele A.D."/>
            <person name="Gui C."/>
            <person name="Meng S."/>
            <person name="Li G."/>
            <person name="Viehrig K."/>
            <person name="Ye F."/>
            <person name="Su P."/>
            <person name="Kiefer A.F."/>
            <person name="Nichols A."/>
            <person name="Cepeda A.J."/>
            <person name="Yan W."/>
            <person name="Fan B."/>
            <person name="Jiang Y."/>
            <person name="Adhikari A."/>
            <person name="Zheng C.-J."/>
            <person name="Schuster L."/>
            <person name="Cowan T.M."/>
            <person name="Smanski M.J."/>
            <person name="Chevrette M.G."/>
            <person name="De Carvalho L.P.S."/>
            <person name="Shen B."/>
        </authorList>
    </citation>
    <scope>NUCLEOTIDE SEQUENCE [LARGE SCALE GENOMIC DNA]</scope>
    <source>
        <strain evidence="2 3">NPDC017990</strain>
    </source>
</reference>
<keyword evidence="3" id="KW-1185">Reference proteome</keyword>
<proteinExistence type="predicted"/>
<keyword evidence="1" id="KW-0732">Signal</keyword>